<evidence type="ECO:0000313" key="2">
    <source>
        <dbReference type="EMBL" id="MBB2195710.1"/>
    </source>
</evidence>
<dbReference type="Gene3D" id="3.10.180.10">
    <property type="entry name" value="2,3-Dihydroxybiphenyl 1,2-Dioxygenase, domain 1"/>
    <property type="match status" value="1"/>
</dbReference>
<sequence>MDTPPDCRMSAIIPCNDIDAAERWWNRLGFFGPADGDGDYRILSNREGAAIHLQPAVPGWVVPGRNPFGVYLSTPHVDQLAQAAGDAVLGPVKAPRHTEWGMYEFALNGPDDLLVRIGWPSRLLPAQGMDALFR</sequence>
<proteinExistence type="predicted"/>
<evidence type="ECO:0000313" key="1">
    <source>
        <dbReference type="EMBL" id="MBB2166600.1"/>
    </source>
</evidence>
<dbReference type="Proteomes" id="UP000540490">
    <property type="component" value="Unassembled WGS sequence"/>
</dbReference>
<dbReference type="Proteomes" id="UP000561077">
    <property type="component" value="Unassembled WGS sequence"/>
</dbReference>
<gene>
    <name evidence="2" type="ORF">HLH25_19170</name>
    <name evidence="1" type="ORF">HLH26_19140</name>
</gene>
<comment type="caution">
    <text evidence="1">The sequence shown here is derived from an EMBL/GenBank/DDBJ whole genome shotgun (WGS) entry which is preliminary data.</text>
</comment>
<keyword evidence="3" id="KW-1185">Reference proteome</keyword>
<accession>A0A7W4IPB6</accession>
<dbReference type="AlphaFoldDB" id="A0A7W4IPB6"/>
<protein>
    <submittedName>
        <fullName evidence="1">Glyoxalase</fullName>
    </submittedName>
</protein>
<dbReference type="InterPro" id="IPR029068">
    <property type="entry name" value="Glyas_Bleomycin-R_OHBP_Dase"/>
</dbReference>
<dbReference type="EMBL" id="JABEQO010000039">
    <property type="protein sequence ID" value="MBB2166600.1"/>
    <property type="molecule type" value="Genomic_DNA"/>
</dbReference>
<evidence type="ECO:0000313" key="3">
    <source>
        <dbReference type="Proteomes" id="UP000540490"/>
    </source>
</evidence>
<name>A0A7W4IPB6_9PROT</name>
<organism evidence="1 4">
    <name type="scientific">Gluconacetobacter dulcium</name>
    <dbReference type="NCBI Taxonomy" id="2729096"/>
    <lineage>
        <taxon>Bacteria</taxon>
        <taxon>Pseudomonadati</taxon>
        <taxon>Pseudomonadota</taxon>
        <taxon>Alphaproteobacteria</taxon>
        <taxon>Acetobacterales</taxon>
        <taxon>Acetobacteraceae</taxon>
        <taxon>Gluconacetobacter</taxon>
    </lineage>
</organism>
<reference evidence="3 4" key="1">
    <citation type="submission" date="2020-04" db="EMBL/GenBank/DDBJ databases">
        <title>Description of novel Gluconacetobacter.</title>
        <authorList>
            <person name="Sombolestani A."/>
        </authorList>
    </citation>
    <scope>NUCLEOTIDE SEQUENCE [LARGE SCALE GENOMIC DNA]</scope>
    <source>
        <strain evidence="2 3">LMG 1728</strain>
        <strain evidence="1 4">LMG 1731</strain>
    </source>
</reference>
<dbReference type="SUPFAM" id="SSF54593">
    <property type="entry name" value="Glyoxalase/Bleomycin resistance protein/Dihydroxybiphenyl dioxygenase"/>
    <property type="match status" value="1"/>
</dbReference>
<dbReference type="EMBL" id="JABEQN010000038">
    <property type="protein sequence ID" value="MBB2195710.1"/>
    <property type="molecule type" value="Genomic_DNA"/>
</dbReference>
<evidence type="ECO:0000313" key="4">
    <source>
        <dbReference type="Proteomes" id="UP000561077"/>
    </source>
</evidence>